<dbReference type="EMBL" id="CP003326">
    <property type="protein sequence ID" value="AFS79221.1"/>
    <property type="molecule type" value="Genomic_DNA"/>
</dbReference>
<proteinExistence type="predicted"/>
<dbReference type="Proteomes" id="UP000006094">
    <property type="component" value="Chromosome"/>
</dbReference>
<gene>
    <name evidence="2" type="primary">feoB2</name>
    <name evidence="2" type="ordered locus">Curi_c22180</name>
</gene>
<dbReference type="InterPro" id="IPR041069">
    <property type="entry name" value="FeoB_Cyto"/>
</dbReference>
<keyword evidence="3" id="KW-1185">Reference proteome</keyword>
<evidence type="ECO:0000259" key="1">
    <source>
        <dbReference type="PROSITE" id="PS51711"/>
    </source>
</evidence>
<dbReference type="InterPro" id="IPR006073">
    <property type="entry name" value="GTP-bd"/>
</dbReference>
<protein>
    <submittedName>
        <fullName evidence="2">Ferrous iron transport protein B</fullName>
    </submittedName>
</protein>
<dbReference type="CDD" id="cd01879">
    <property type="entry name" value="FeoB"/>
    <property type="match status" value="1"/>
</dbReference>
<organism evidence="2 3">
    <name type="scientific">Gottschalkia acidurici (strain ATCC 7906 / DSM 604 / BCRC 14475 / CIP 104303 / KCTC 5404 / NCIMB 10678 / 9a)</name>
    <name type="common">Clostridium acidurici</name>
    <dbReference type="NCBI Taxonomy" id="1128398"/>
    <lineage>
        <taxon>Bacteria</taxon>
        <taxon>Bacillati</taxon>
        <taxon>Bacillota</taxon>
        <taxon>Tissierellia</taxon>
        <taxon>Tissierellales</taxon>
        <taxon>Gottschalkiaceae</taxon>
        <taxon>Gottschalkia</taxon>
    </lineage>
</organism>
<dbReference type="PROSITE" id="PS51711">
    <property type="entry name" value="G_FEOB"/>
    <property type="match status" value="1"/>
</dbReference>
<accession>K0B3P2</accession>
<dbReference type="Gene3D" id="3.40.50.300">
    <property type="entry name" value="P-loop containing nucleotide triphosphate hydrolases"/>
    <property type="match status" value="1"/>
</dbReference>
<dbReference type="RefSeq" id="WP_014968357.1">
    <property type="nucleotide sequence ID" value="NC_018664.1"/>
</dbReference>
<dbReference type="PRINTS" id="PR00326">
    <property type="entry name" value="GTP1OBG"/>
</dbReference>
<dbReference type="Pfam" id="PF17910">
    <property type="entry name" value="FeoB_Cyto"/>
    <property type="match status" value="1"/>
</dbReference>
<dbReference type="HOGENOM" id="CLU_013350_0_1_9"/>
<dbReference type="FunFam" id="3.40.50.300:FF:000969">
    <property type="entry name" value="Ferrous iron transporter B"/>
    <property type="match status" value="1"/>
</dbReference>
<dbReference type="GO" id="GO:0005886">
    <property type="term" value="C:plasma membrane"/>
    <property type="evidence" value="ECO:0007669"/>
    <property type="project" value="TreeGrafter"/>
</dbReference>
<dbReference type="AlphaFoldDB" id="K0B3P2"/>
<dbReference type="eggNOG" id="COG0370">
    <property type="taxonomic scope" value="Bacteria"/>
</dbReference>
<feature type="domain" description="FeoB-type G" evidence="1">
    <location>
        <begin position="26"/>
        <end position="188"/>
    </location>
</feature>
<sequence>MGLTSQSSGFSLLKEKFSIEKKSKDEIIIALAGNPNTGKSTLFNSLTGLRQHTGNWPGKTVTNAKGSFKYKDKDFLLIDLPGTYSILANSAEEEVARDFICFGHPDLTVVITDSTCLERNLNLALQVMEITDNVIVCLNLMDEAKRKGISIDIKKLEQLLGVPVIPIIARDGKGIDDLLEVIYKVVQKEIVPSPYKIKYSEHIENYVSKVQKRLSDSLYDKLNKRWISLRLLDGDKEILNNIDSILTSRMSGDIDE</sequence>
<dbReference type="PANTHER" id="PTHR43185">
    <property type="entry name" value="FERROUS IRON TRANSPORT PROTEIN B"/>
    <property type="match status" value="1"/>
</dbReference>
<dbReference type="InterPro" id="IPR027417">
    <property type="entry name" value="P-loop_NTPase"/>
</dbReference>
<dbReference type="Pfam" id="PF02421">
    <property type="entry name" value="FeoB_N"/>
    <property type="match status" value="1"/>
</dbReference>
<dbReference type="InterPro" id="IPR050860">
    <property type="entry name" value="FeoB_GTPase"/>
</dbReference>
<dbReference type="Gene3D" id="1.10.287.1770">
    <property type="match status" value="1"/>
</dbReference>
<dbReference type="PANTHER" id="PTHR43185:SF1">
    <property type="entry name" value="FE(2+) TRANSPORTER FEOB"/>
    <property type="match status" value="1"/>
</dbReference>
<dbReference type="SUPFAM" id="SSF52540">
    <property type="entry name" value="P-loop containing nucleoside triphosphate hydrolases"/>
    <property type="match status" value="1"/>
</dbReference>
<name>K0B3P2_GOTA9</name>
<dbReference type="InterPro" id="IPR030389">
    <property type="entry name" value="G_FEOB_dom"/>
</dbReference>
<dbReference type="GO" id="GO:0005525">
    <property type="term" value="F:GTP binding"/>
    <property type="evidence" value="ECO:0007669"/>
    <property type="project" value="InterPro"/>
</dbReference>
<dbReference type="GO" id="GO:0015093">
    <property type="term" value="F:ferrous iron transmembrane transporter activity"/>
    <property type="evidence" value="ECO:0007669"/>
    <property type="project" value="TreeGrafter"/>
</dbReference>
<dbReference type="STRING" id="1128398.Curi_c22180"/>
<evidence type="ECO:0000313" key="2">
    <source>
        <dbReference type="EMBL" id="AFS79221.1"/>
    </source>
</evidence>
<dbReference type="PATRIC" id="fig|1128398.3.peg.2296"/>
<reference evidence="2 3" key="1">
    <citation type="journal article" date="2012" name="PLoS ONE">
        <title>The purine-utilizing bacterium Clostridium acidurici 9a: a genome-guided metabolic reconsideration.</title>
        <authorList>
            <person name="Hartwich K."/>
            <person name="Poehlein A."/>
            <person name="Daniel R."/>
        </authorList>
    </citation>
    <scope>NUCLEOTIDE SEQUENCE [LARGE SCALE GENOMIC DNA]</scope>
    <source>
        <strain evidence="3">ATCC 7906 / DSM 604 / BCRC 14475 / CIP 104303 / KCTC 5404 / NCIMB 10678 / 9a</strain>
    </source>
</reference>
<evidence type="ECO:0000313" key="3">
    <source>
        <dbReference type="Proteomes" id="UP000006094"/>
    </source>
</evidence>
<dbReference type="KEGG" id="cad:Curi_c22180"/>